<feature type="transmembrane region" description="Helical" evidence="2">
    <location>
        <begin position="16"/>
        <end position="35"/>
    </location>
</feature>
<name>A0A559KIY6_9MOLU</name>
<keyword evidence="2" id="KW-1133">Transmembrane helix</keyword>
<feature type="region of interest" description="Disordered" evidence="1">
    <location>
        <begin position="113"/>
        <end position="150"/>
    </location>
</feature>
<evidence type="ECO:0000313" key="3">
    <source>
        <dbReference type="EMBL" id="TVY12095.1"/>
    </source>
</evidence>
<keyword evidence="2" id="KW-0472">Membrane</keyword>
<dbReference type="AlphaFoldDB" id="A0A559KIY6"/>
<protein>
    <submittedName>
        <fullName evidence="3">Uncharacterized protein</fullName>
    </submittedName>
</protein>
<keyword evidence="2" id="KW-0812">Transmembrane</keyword>
<evidence type="ECO:0000256" key="1">
    <source>
        <dbReference type="SAM" id="MobiDB-lite"/>
    </source>
</evidence>
<accession>A0A559KIY6</accession>
<dbReference type="EMBL" id="VIAE01000013">
    <property type="protein sequence ID" value="TVY12095.1"/>
    <property type="molecule type" value="Genomic_DNA"/>
</dbReference>
<comment type="caution">
    <text evidence="3">The sequence shown here is derived from an EMBL/GenBank/DDBJ whole genome shotgun (WGS) entry which is preliminary data.</text>
</comment>
<organism evidence="3 4">
    <name type="scientific">Candidatus Phytoplasma pini</name>
    <dbReference type="NCBI Taxonomy" id="267362"/>
    <lineage>
        <taxon>Bacteria</taxon>
        <taxon>Bacillati</taxon>
        <taxon>Mycoplasmatota</taxon>
        <taxon>Mollicutes</taxon>
        <taxon>Acholeplasmatales</taxon>
        <taxon>Acholeplasmataceae</taxon>
        <taxon>Candidatus Phytoplasma</taxon>
    </lineage>
</organism>
<keyword evidence="4" id="KW-1185">Reference proteome</keyword>
<evidence type="ECO:0000256" key="2">
    <source>
        <dbReference type="SAM" id="Phobius"/>
    </source>
</evidence>
<dbReference type="RefSeq" id="WP_144658550.1">
    <property type="nucleotide sequence ID" value="NZ_VIAE01000013.1"/>
</dbReference>
<sequence length="150" mass="17684">MNNFQKLIVYLQNMPVWVVIILTFLCTLIFVYYFLKFYAVVLRWFRALRVHEEEEPDLTVIPVYIQTVLYCLDTNQLLSIELYHLFKAFNQHQNCLSYYAQSKHPQFEGVTREVLDPTPPSTFDAEVEESSSNSFPSNLHDLVVDEDSSY</sequence>
<evidence type="ECO:0000313" key="4">
    <source>
        <dbReference type="Proteomes" id="UP000320078"/>
    </source>
</evidence>
<proteinExistence type="predicted"/>
<dbReference type="Proteomes" id="UP000320078">
    <property type="component" value="Unassembled WGS sequence"/>
</dbReference>
<reference evidence="3 4" key="1">
    <citation type="submission" date="2019-06" db="EMBL/GenBank/DDBJ databases">
        <title>Draft Genome Sequence of Candidatus Phytoplasma pini-Related Strain MDPP: A Resource for Comparative Genomics of Gymnosperm-infecting Phytoplasmas.</title>
        <authorList>
            <person name="Cai W."/>
            <person name="Costanzo S."/>
            <person name="Shao J."/>
            <person name="Zhao Y."/>
            <person name="Davis R."/>
        </authorList>
    </citation>
    <scope>NUCLEOTIDE SEQUENCE [LARGE SCALE GENOMIC DNA]</scope>
    <source>
        <strain evidence="3 4">MDPP</strain>
    </source>
</reference>
<gene>
    <name evidence="3" type="ORF">MDPP_00360</name>
</gene>